<dbReference type="GO" id="GO:0004523">
    <property type="term" value="F:RNA-DNA hybrid ribonuclease activity"/>
    <property type="evidence" value="ECO:0007669"/>
    <property type="project" value="InterPro"/>
</dbReference>
<proteinExistence type="predicted"/>
<dbReference type="SUPFAM" id="SSF53098">
    <property type="entry name" value="Ribonuclease H-like"/>
    <property type="match status" value="1"/>
</dbReference>
<evidence type="ECO:0000259" key="1">
    <source>
        <dbReference type="Pfam" id="PF13456"/>
    </source>
</evidence>
<dbReference type="GO" id="GO:0003676">
    <property type="term" value="F:nucleic acid binding"/>
    <property type="evidence" value="ECO:0007669"/>
    <property type="project" value="InterPro"/>
</dbReference>
<protein>
    <recommendedName>
        <fullName evidence="1">RNase H type-1 domain-containing protein</fullName>
    </recommendedName>
</protein>
<dbReference type="InterPro" id="IPR044730">
    <property type="entry name" value="RNase_H-like_dom_plant"/>
</dbReference>
<dbReference type="Gene3D" id="3.30.420.10">
    <property type="entry name" value="Ribonuclease H-like superfamily/Ribonuclease H"/>
    <property type="match status" value="1"/>
</dbReference>
<dbReference type="InterPro" id="IPR036397">
    <property type="entry name" value="RNaseH_sf"/>
</dbReference>
<evidence type="ECO:0000313" key="2">
    <source>
        <dbReference type="EMBL" id="MBA4679300.1"/>
    </source>
</evidence>
<sequence>MRDGIQAALATGCRNLIIEGDNKVVIQAIQGQIHIPWQIQTLIRDIHNMILSYVHCLFQHTYREGNMAADWVAKYGCSIRATSIFSFSFPSNRKFLSILINDNLGRTLERRAA</sequence>
<reference evidence="2" key="1">
    <citation type="journal article" date="2013" name="J. Plant Res.">
        <title>Effect of fungi and light on seed germination of three Opuntia species from semiarid lands of central Mexico.</title>
        <authorList>
            <person name="Delgado-Sanchez P."/>
            <person name="Jimenez-Bremont J.F."/>
            <person name="Guerrero-Gonzalez Mde L."/>
            <person name="Flores J."/>
        </authorList>
    </citation>
    <scope>NUCLEOTIDE SEQUENCE</scope>
    <source>
        <tissue evidence="2">Cladode</tissue>
    </source>
</reference>
<dbReference type="InterPro" id="IPR012337">
    <property type="entry name" value="RNaseH-like_sf"/>
</dbReference>
<reference evidence="2" key="2">
    <citation type="submission" date="2020-07" db="EMBL/GenBank/DDBJ databases">
        <authorList>
            <person name="Vera ALvarez R."/>
            <person name="Arias-Moreno D.M."/>
            <person name="Jimenez-Jacinto V."/>
            <person name="Jimenez-Bremont J.F."/>
            <person name="Swaminathan K."/>
            <person name="Moose S.P."/>
            <person name="Guerrero-Gonzalez M.L."/>
            <person name="Marino-Ramirez L."/>
            <person name="Landsman D."/>
            <person name="Rodriguez-Kessler M."/>
            <person name="Delgado-Sanchez P."/>
        </authorList>
    </citation>
    <scope>NUCLEOTIDE SEQUENCE</scope>
    <source>
        <tissue evidence="2">Cladode</tissue>
    </source>
</reference>
<dbReference type="EMBL" id="GISG01282917">
    <property type="protein sequence ID" value="MBA4679300.1"/>
    <property type="molecule type" value="Transcribed_RNA"/>
</dbReference>
<dbReference type="AlphaFoldDB" id="A0A7C9EXE8"/>
<name>A0A7C9EXE8_OPUST</name>
<accession>A0A7C9EXE8</accession>
<dbReference type="InterPro" id="IPR002156">
    <property type="entry name" value="RNaseH_domain"/>
</dbReference>
<dbReference type="PANTHER" id="PTHR47723:SF23">
    <property type="entry name" value="REVERSE TRANSCRIPTASE-LIKE PROTEIN"/>
    <property type="match status" value="1"/>
</dbReference>
<dbReference type="InterPro" id="IPR053151">
    <property type="entry name" value="RNase_H-like"/>
</dbReference>
<dbReference type="PANTHER" id="PTHR47723">
    <property type="entry name" value="OS05G0353850 PROTEIN"/>
    <property type="match status" value="1"/>
</dbReference>
<dbReference type="CDD" id="cd06222">
    <property type="entry name" value="RNase_H_like"/>
    <property type="match status" value="1"/>
</dbReference>
<feature type="domain" description="RNase H type-1" evidence="1">
    <location>
        <begin position="3"/>
        <end position="75"/>
    </location>
</feature>
<organism evidence="2">
    <name type="scientific">Opuntia streptacantha</name>
    <name type="common">Prickly pear cactus</name>
    <name type="synonym">Opuntia cardona</name>
    <dbReference type="NCBI Taxonomy" id="393608"/>
    <lineage>
        <taxon>Eukaryota</taxon>
        <taxon>Viridiplantae</taxon>
        <taxon>Streptophyta</taxon>
        <taxon>Embryophyta</taxon>
        <taxon>Tracheophyta</taxon>
        <taxon>Spermatophyta</taxon>
        <taxon>Magnoliopsida</taxon>
        <taxon>eudicotyledons</taxon>
        <taxon>Gunneridae</taxon>
        <taxon>Pentapetalae</taxon>
        <taxon>Caryophyllales</taxon>
        <taxon>Cactineae</taxon>
        <taxon>Cactaceae</taxon>
        <taxon>Opuntioideae</taxon>
        <taxon>Opuntia</taxon>
    </lineage>
</organism>
<dbReference type="Pfam" id="PF13456">
    <property type="entry name" value="RVT_3"/>
    <property type="match status" value="1"/>
</dbReference>